<organism evidence="2 3">
    <name type="scientific">Ferruginibacter yonginensis</name>
    <dbReference type="NCBI Taxonomy" id="1310416"/>
    <lineage>
        <taxon>Bacteria</taxon>
        <taxon>Pseudomonadati</taxon>
        <taxon>Bacteroidota</taxon>
        <taxon>Chitinophagia</taxon>
        <taxon>Chitinophagales</taxon>
        <taxon>Chitinophagaceae</taxon>
        <taxon>Ferruginibacter</taxon>
    </lineage>
</organism>
<comment type="caution">
    <text evidence="2">The sequence shown here is derived from an EMBL/GenBank/DDBJ whole genome shotgun (WGS) entry which is preliminary data.</text>
</comment>
<evidence type="ECO:0000313" key="2">
    <source>
        <dbReference type="EMBL" id="MFC4263679.1"/>
    </source>
</evidence>
<dbReference type="Proteomes" id="UP001595907">
    <property type="component" value="Unassembled WGS sequence"/>
</dbReference>
<dbReference type="Pfam" id="PF19777">
    <property type="entry name" value="DUF6263"/>
    <property type="match status" value="1"/>
</dbReference>
<evidence type="ECO:0000256" key="1">
    <source>
        <dbReference type="SAM" id="SignalP"/>
    </source>
</evidence>
<proteinExistence type="predicted"/>
<feature type="signal peptide" evidence="1">
    <location>
        <begin position="1"/>
        <end position="18"/>
    </location>
</feature>
<feature type="chain" id="PRO_5045219968" evidence="1">
    <location>
        <begin position="19"/>
        <end position="271"/>
    </location>
</feature>
<name>A0ABV8QU85_9BACT</name>
<keyword evidence="3" id="KW-1185">Reference proteome</keyword>
<sequence length="271" mass="28943">MKKILLIASLVAVYTTQAQNIKLEAGKKITVVTTNNMDMDMSMAGSMKSEASATSVINVVSVDGDKYNITCTNTKLKSSQDAMGQSMNFDSDKKEDLDSEIGKELGKNVNKAIELILNKNNGVVVSKNKNDEEDGNPMKEVMASAGGNSAESIVSNTFFVIPAGKKVGDSWVDSSSEAGMKRIKTIQYKSLNADVATLNVTTVVKGTMSKETQGMQMEITINGTTDAAIEVNTTNSIVKKNTSKGEVNGSIDVMGQSVPITMKINNTTITE</sequence>
<keyword evidence="1" id="KW-0732">Signal</keyword>
<dbReference type="RefSeq" id="WP_379710594.1">
    <property type="nucleotide sequence ID" value="NZ_JBHSCZ010000003.1"/>
</dbReference>
<gene>
    <name evidence="2" type="ORF">ACFOWM_12360</name>
</gene>
<evidence type="ECO:0000313" key="3">
    <source>
        <dbReference type="Proteomes" id="UP001595907"/>
    </source>
</evidence>
<dbReference type="EMBL" id="JBHSCZ010000003">
    <property type="protein sequence ID" value="MFC4263679.1"/>
    <property type="molecule type" value="Genomic_DNA"/>
</dbReference>
<reference evidence="3" key="1">
    <citation type="journal article" date="2019" name="Int. J. Syst. Evol. Microbiol.">
        <title>The Global Catalogue of Microorganisms (GCM) 10K type strain sequencing project: providing services to taxonomists for standard genome sequencing and annotation.</title>
        <authorList>
            <consortium name="The Broad Institute Genomics Platform"/>
            <consortium name="The Broad Institute Genome Sequencing Center for Infectious Disease"/>
            <person name="Wu L."/>
            <person name="Ma J."/>
        </authorList>
    </citation>
    <scope>NUCLEOTIDE SEQUENCE [LARGE SCALE GENOMIC DNA]</scope>
    <source>
        <strain evidence="3">CECT 8289</strain>
    </source>
</reference>
<accession>A0ABV8QU85</accession>
<protein>
    <submittedName>
        <fullName evidence="2">DUF6263 family protein</fullName>
    </submittedName>
</protein>
<dbReference type="InterPro" id="IPR046230">
    <property type="entry name" value="DUF6263"/>
</dbReference>